<proteinExistence type="predicted"/>
<dbReference type="GO" id="GO:0004740">
    <property type="term" value="F:pyruvate dehydrogenase (acetyl-transferring) kinase activity"/>
    <property type="evidence" value="ECO:0007669"/>
    <property type="project" value="UniProtKB-EC"/>
</dbReference>
<keyword evidence="2" id="KW-0418">Kinase</keyword>
<gene>
    <name evidence="2" type="ORF">TGDOM2_219682</name>
</gene>
<dbReference type="EMBL" id="AHZU02000167">
    <property type="protein sequence ID" value="KFG47755.1"/>
    <property type="molecule type" value="Genomic_DNA"/>
</dbReference>
<feature type="compositionally biased region" description="Low complexity" evidence="1">
    <location>
        <begin position="130"/>
        <end position="148"/>
    </location>
</feature>
<evidence type="ECO:0000313" key="3">
    <source>
        <dbReference type="Proteomes" id="UP000028837"/>
    </source>
</evidence>
<dbReference type="EC" id="2.7.11.2" evidence="2"/>
<evidence type="ECO:0000313" key="2">
    <source>
        <dbReference type="EMBL" id="KFG47755.1"/>
    </source>
</evidence>
<dbReference type="OrthoDB" id="241648at2759"/>
<organism evidence="2 3">
    <name type="scientific">Toxoplasma gondii GAB2-2007-GAL-DOM2</name>
    <dbReference type="NCBI Taxonomy" id="1130820"/>
    <lineage>
        <taxon>Eukaryota</taxon>
        <taxon>Sar</taxon>
        <taxon>Alveolata</taxon>
        <taxon>Apicomplexa</taxon>
        <taxon>Conoidasida</taxon>
        <taxon>Coccidia</taxon>
        <taxon>Eucoccidiorida</taxon>
        <taxon>Eimeriorina</taxon>
        <taxon>Sarcocystidae</taxon>
        <taxon>Toxoplasma</taxon>
    </lineage>
</organism>
<keyword evidence="2" id="KW-0670">Pyruvate</keyword>
<protein>
    <submittedName>
        <fullName evidence="2">Putative pyruvate dehydrogenase kinase</fullName>
        <ecNumber evidence="2">2.7.11.2</ecNumber>
    </submittedName>
</protein>
<feature type="compositionally biased region" description="Low complexity" evidence="1">
    <location>
        <begin position="156"/>
        <end position="167"/>
    </location>
</feature>
<name>A0A086KTN7_TOXGO</name>
<comment type="caution">
    <text evidence="2">The sequence shown here is derived from an EMBL/GenBank/DDBJ whole genome shotgun (WGS) entry which is preliminary data.</text>
</comment>
<reference evidence="2 3" key="1">
    <citation type="submission" date="2014-02" db="EMBL/GenBank/DDBJ databases">
        <authorList>
            <person name="Sibley D."/>
            <person name="Venepally P."/>
            <person name="Karamycheva S."/>
            <person name="Hadjithomas M."/>
            <person name="Khan A."/>
            <person name="Brunk B."/>
            <person name="Roos D."/>
            <person name="Caler E."/>
            <person name="Lorenzi H."/>
        </authorList>
    </citation>
    <scope>NUCLEOTIDE SEQUENCE [LARGE SCALE GENOMIC DNA]</scope>
    <source>
        <strain evidence="2 3">GAB2-2007-GAL-DOM2</strain>
    </source>
</reference>
<evidence type="ECO:0000256" key="1">
    <source>
        <dbReference type="SAM" id="MobiDB-lite"/>
    </source>
</evidence>
<dbReference type="VEuPathDB" id="ToxoDB:TGDOM2_219682"/>
<keyword evidence="2" id="KW-0808">Transferase</keyword>
<accession>A0A086KTN7</accession>
<sequence>MRLRFCLSDSSGAAAYAALPRSPPGPLPGSSLLRASPSVPALASASSAPGVLAPSSCSSPLLFPREKKCDTTQMRAVGTGRGQQIVLSKERHDQLLMAEITEFAMRPCRPLTLQEIAYLKGPRTPPRETAAPSLEAPLASSESISPPSSSSPPSSPSSSSSSSSSSAFTGAGEGYSVELFLSVELPVRFASRIKQIEAVPLFHQEQLIIQVGKHTKRDAEYMKRIHK</sequence>
<feature type="region of interest" description="Disordered" evidence="1">
    <location>
        <begin position="122"/>
        <end position="167"/>
    </location>
</feature>
<dbReference type="AlphaFoldDB" id="A0A086KTN7"/>
<dbReference type="Proteomes" id="UP000028837">
    <property type="component" value="Unassembled WGS sequence"/>
</dbReference>